<gene>
    <name evidence="1" type="ORF">F511_07268</name>
</gene>
<accession>A0A2Z7AU41</accession>
<sequence>MNKPTSTGVSTQFNIPKQCTNNASRFTSFNLYKTQIQTSLNLPLYTSLDFSDGGKPGSSLVLFFKSLNFGPSL</sequence>
<dbReference type="Proteomes" id="UP000250235">
    <property type="component" value="Unassembled WGS sequence"/>
</dbReference>
<evidence type="ECO:0000313" key="2">
    <source>
        <dbReference type="Proteomes" id="UP000250235"/>
    </source>
</evidence>
<dbReference type="AlphaFoldDB" id="A0A2Z7AU41"/>
<evidence type="ECO:0000313" key="1">
    <source>
        <dbReference type="EMBL" id="KZV25384.1"/>
    </source>
</evidence>
<organism evidence="1 2">
    <name type="scientific">Dorcoceras hygrometricum</name>
    <dbReference type="NCBI Taxonomy" id="472368"/>
    <lineage>
        <taxon>Eukaryota</taxon>
        <taxon>Viridiplantae</taxon>
        <taxon>Streptophyta</taxon>
        <taxon>Embryophyta</taxon>
        <taxon>Tracheophyta</taxon>
        <taxon>Spermatophyta</taxon>
        <taxon>Magnoliopsida</taxon>
        <taxon>eudicotyledons</taxon>
        <taxon>Gunneridae</taxon>
        <taxon>Pentapetalae</taxon>
        <taxon>asterids</taxon>
        <taxon>lamiids</taxon>
        <taxon>Lamiales</taxon>
        <taxon>Gesneriaceae</taxon>
        <taxon>Didymocarpoideae</taxon>
        <taxon>Trichosporeae</taxon>
        <taxon>Loxocarpinae</taxon>
        <taxon>Dorcoceras</taxon>
    </lineage>
</organism>
<dbReference type="EMBL" id="KV011879">
    <property type="protein sequence ID" value="KZV25384.1"/>
    <property type="molecule type" value="Genomic_DNA"/>
</dbReference>
<name>A0A2Z7AU41_9LAMI</name>
<keyword evidence="2" id="KW-1185">Reference proteome</keyword>
<proteinExistence type="predicted"/>
<protein>
    <submittedName>
        <fullName evidence="1">Uncharacterized protein</fullName>
    </submittedName>
</protein>
<reference evidence="1 2" key="1">
    <citation type="journal article" date="2015" name="Proc. Natl. Acad. Sci. U.S.A.">
        <title>The resurrection genome of Boea hygrometrica: A blueprint for survival of dehydration.</title>
        <authorList>
            <person name="Xiao L."/>
            <person name="Yang G."/>
            <person name="Zhang L."/>
            <person name="Yang X."/>
            <person name="Zhao S."/>
            <person name="Ji Z."/>
            <person name="Zhou Q."/>
            <person name="Hu M."/>
            <person name="Wang Y."/>
            <person name="Chen M."/>
            <person name="Xu Y."/>
            <person name="Jin H."/>
            <person name="Xiao X."/>
            <person name="Hu G."/>
            <person name="Bao F."/>
            <person name="Hu Y."/>
            <person name="Wan P."/>
            <person name="Li L."/>
            <person name="Deng X."/>
            <person name="Kuang T."/>
            <person name="Xiang C."/>
            <person name="Zhu J.K."/>
            <person name="Oliver M.J."/>
            <person name="He Y."/>
        </authorList>
    </citation>
    <scope>NUCLEOTIDE SEQUENCE [LARGE SCALE GENOMIC DNA]</scope>
    <source>
        <strain evidence="2">cv. XS01</strain>
    </source>
</reference>